<dbReference type="PANTHER" id="PTHR48084">
    <property type="entry name" value="2-OXOGLUTARATE OXIDOREDUCTASE SUBUNIT KORB-RELATED"/>
    <property type="match status" value="1"/>
</dbReference>
<proteinExistence type="predicted"/>
<evidence type="ECO:0000259" key="2">
    <source>
        <dbReference type="PROSITE" id="PS51379"/>
    </source>
</evidence>
<dbReference type="InterPro" id="IPR019752">
    <property type="entry name" value="Pyrv/ketoisovalerate_OxRed_cat"/>
</dbReference>
<dbReference type="Proteomes" id="UP001156694">
    <property type="component" value="Unassembled WGS sequence"/>
</dbReference>
<dbReference type="SUPFAM" id="SSF52518">
    <property type="entry name" value="Thiamin diphosphate-binding fold (THDP-binding)"/>
    <property type="match status" value="2"/>
</dbReference>
<gene>
    <name evidence="3" type="ORF">GCM10007939_25760</name>
</gene>
<dbReference type="InterPro" id="IPR017896">
    <property type="entry name" value="4Fe4S_Fe-S-bd"/>
</dbReference>
<dbReference type="Pfam" id="PF20169">
    <property type="entry name" value="DUF6537"/>
    <property type="match status" value="1"/>
</dbReference>
<dbReference type="SUPFAM" id="SSF52922">
    <property type="entry name" value="TK C-terminal domain-like"/>
    <property type="match status" value="1"/>
</dbReference>
<keyword evidence="4" id="KW-1185">Reference proteome</keyword>
<dbReference type="Gene3D" id="3.40.50.970">
    <property type="match status" value="1"/>
</dbReference>
<dbReference type="InterPro" id="IPR002869">
    <property type="entry name" value="Pyrv_flavodox_OxRed_cen"/>
</dbReference>
<dbReference type="NCBIfam" id="NF009589">
    <property type="entry name" value="PRK13030.1"/>
    <property type="match status" value="1"/>
</dbReference>
<evidence type="ECO:0000313" key="4">
    <source>
        <dbReference type="Proteomes" id="UP001156694"/>
    </source>
</evidence>
<dbReference type="Gene3D" id="3.40.920.10">
    <property type="entry name" value="Pyruvate-ferredoxin oxidoreductase, PFOR, domain III"/>
    <property type="match status" value="1"/>
</dbReference>
<evidence type="ECO:0000256" key="1">
    <source>
        <dbReference type="ARBA" id="ARBA00023002"/>
    </source>
</evidence>
<dbReference type="NCBIfam" id="NF009588">
    <property type="entry name" value="PRK13029.1"/>
    <property type="match status" value="1"/>
</dbReference>
<dbReference type="Pfam" id="PF01558">
    <property type="entry name" value="POR"/>
    <property type="match status" value="1"/>
</dbReference>
<keyword evidence="1" id="KW-0560">Oxidoreductase</keyword>
<dbReference type="InterPro" id="IPR009014">
    <property type="entry name" value="Transketo_C/PFOR_II"/>
</dbReference>
<dbReference type="SUPFAM" id="SSF53323">
    <property type="entry name" value="Pyruvate-ferredoxin oxidoreductase, PFOR, domain III"/>
    <property type="match status" value="1"/>
</dbReference>
<dbReference type="CDD" id="cd07034">
    <property type="entry name" value="TPP_PYR_PFOR_IOR-alpha_like"/>
    <property type="match status" value="1"/>
</dbReference>
<dbReference type="RefSeq" id="WP_284380025.1">
    <property type="nucleotide sequence ID" value="NZ_BSNN01000008.1"/>
</dbReference>
<protein>
    <submittedName>
        <fullName evidence="3">Indolepyruvate ferredoxin oxidoreductase</fullName>
    </submittedName>
</protein>
<evidence type="ECO:0000313" key="3">
    <source>
        <dbReference type="EMBL" id="GLQ36292.1"/>
    </source>
</evidence>
<organism evidence="3 4">
    <name type="scientific">Amylibacter marinus</name>
    <dbReference type="NCBI Taxonomy" id="1475483"/>
    <lineage>
        <taxon>Bacteria</taxon>
        <taxon>Pseudomonadati</taxon>
        <taxon>Pseudomonadota</taxon>
        <taxon>Alphaproteobacteria</taxon>
        <taxon>Rhodobacterales</taxon>
        <taxon>Paracoccaceae</taxon>
        <taxon>Amylibacter</taxon>
    </lineage>
</organism>
<comment type="caution">
    <text evidence="3">The sequence shown here is derived from an EMBL/GenBank/DDBJ whole genome shotgun (WGS) entry which is preliminary data.</text>
</comment>
<dbReference type="PANTHER" id="PTHR48084:SF3">
    <property type="entry name" value="SUBUNIT OF PYRUVATE:FLAVODOXIN OXIDOREDUCTASE"/>
    <property type="match status" value="1"/>
</dbReference>
<dbReference type="PROSITE" id="PS51379">
    <property type="entry name" value="4FE4S_FER_2"/>
    <property type="match status" value="1"/>
</dbReference>
<dbReference type="InterPro" id="IPR051457">
    <property type="entry name" value="2-oxoacid:Fd_oxidoreductase"/>
</dbReference>
<dbReference type="EMBL" id="BSNN01000008">
    <property type="protein sequence ID" value="GLQ36292.1"/>
    <property type="molecule type" value="Genomic_DNA"/>
</dbReference>
<feature type="domain" description="4Fe-4S ferredoxin-type" evidence="2">
    <location>
        <begin position="627"/>
        <end position="659"/>
    </location>
</feature>
<name>A0ABQ5VYG8_9RHOB</name>
<accession>A0ABQ5VYG8</accession>
<dbReference type="InterPro" id="IPR046667">
    <property type="entry name" value="DUF6537"/>
</dbReference>
<reference evidence="4" key="1">
    <citation type="journal article" date="2019" name="Int. J. Syst. Evol. Microbiol.">
        <title>The Global Catalogue of Microorganisms (GCM) 10K type strain sequencing project: providing services to taxonomists for standard genome sequencing and annotation.</title>
        <authorList>
            <consortium name="The Broad Institute Genomics Platform"/>
            <consortium name="The Broad Institute Genome Sequencing Center for Infectious Disease"/>
            <person name="Wu L."/>
            <person name="Ma J."/>
        </authorList>
    </citation>
    <scope>NUCLEOTIDE SEQUENCE [LARGE SCALE GENOMIC DNA]</scope>
    <source>
        <strain evidence="4">NBRC 110140</strain>
    </source>
</reference>
<dbReference type="InterPro" id="IPR002880">
    <property type="entry name" value="Pyrv_Fd/Flavodoxin_OxRdtase_N"/>
</dbReference>
<dbReference type="InterPro" id="IPR029061">
    <property type="entry name" value="THDP-binding"/>
</dbReference>
<sequence length="1155" mass="126990">MNKPISLDDKYTASSGRVLMTGTQALVRLPMAQMRRDRAAGHNTGAFISGYRGSPMGAYDQQLMLAQRHLDKHDIAFQPGINEELAATAIWGSQQVQMSAQANKEGVVGLWYGKGPGVDRSGDVFKHANAAGTSALGGVLAFAGDDHTCKSSTVPHQSDHAFISAVMPVLYPSSVQEFIEYGLMGIAMSRYSGCWVGYKVISETIETTSVVDLAQERRQFIIPEDFEMPEGGLNMRWPDAPMVQDERLQEHKGYAAIAFARANKVNETTLDTPNARFGIVASGKSYEDVNQALMELGIDKEAQRLIGLRLFKVGMPWPLEPEGIRTFSQGLEEVLIIEERREIIEHQIKQQLFNWRADVRPRIVGKFDEADRPFLTHSKGLTVSGVARAIADRLLRLELPEGLHGHIAAKLAHLEELHALRIQHKPPVIRQPHFCAGCPHSTSTKVPEGSKAMAGIGCHYMASWIDDNTETFTQMGGEGVPWSAIEKFTDEKHRFVNLGDGTYFHSGLLAIRQSVAAKANITYKILYNDAVAMTGGQPHDGPLSPAQISHQLHHEQIKTIYLVSNDPEAHPASGLAANVIIKHRDELDSVMREVREIEGTTAIIYVQTCAAELRRRRKKGLAPDPDKRMYINPAVCEGCGDCSVQSNCIAIEPLETEFGRKRAIVQSSCNKDYSCAKGFCPSFVTVTGGQLRKSKTDATPDFSALPAPTLPSLDQPWNIAVAGVGGTGVLTIGALLAMAAHIEGKVPLVMDMAGLAQKGGAALSHIRISTQENPPTAPRIANGAADLLLAADAVVAASNDGIITSHSERTHGILNAKITPVSDFVKQRDFDFQQAAVEKTIAEVVRSKEHFHNFSHLALALMGNEIGANIMMIGYAWQKGLVPLDQASITQAVELNGVAVKANISAFNWGRMLAHDPEFVAACLPKDNSYTPLDQMGLDQLIAHRRAHLTAYQDANLAEEYGDKVAQMRQVFNDHLDTKTAERITRIAAHQLSRVMAPKDEYEVARLFSTPEFREQLDKQFTGDFKLSLNLAPPILPGKGSDGRPKKREFGPMILRVMPILSRMKFLRGTVFDPFGRSTERRNDRQMAKDYTEDLQNVMGRIAPENADQAIALLSLVSEVRGYGPVREASYATYQEKRREMRLAFAQDTHKIAAQ</sequence>